<dbReference type="GO" id="GO:0015031">
    <property type="term" value="P:protein transport"/>
    <property type="evidence" value="ECO:0007669"/>
    <property type="project" value="UniProtKB-KW"/>
</dbReference>
<dbReference type="InterPro" id="IPR016159">
    <property type="entry name" value="Cullin_repeat-like_dom_sf"/>
</dbReference>
<keyword evidence="11" id="KW-1185">Reference proteome</keyword>
<proteinExistence type="inferred from homology"/>
<dbReference type="Pfam" id="PF16528">
    <property type="entry name" value="Exo84_C"/>
    <property type="match status" value="1"/>
</dbReference>
<dbReference type="InterPro" id="IPR033961">
    <property type="entry name" value="Exo84"/>
</dbReference>
<comment type="subcellular location">
    <subcellularLocation>
        <location evidence="1">Cytoplasmic vesicle</location>
        <location evidence="1">Secretory vesicle</location>
    </subcellularLocation>
</comment>
<dbReference type="STRING" id="1314782.A0A165QP17"/>
<organism evidence="10 11">
    <name type="scientific">Neolentinus lepideus HHB14362 ss-1</name>
    <dbReference type="NCBI Taxonomy" id="1314782"/>
    <lineage>
        <taxon>Eukaryota</taxon>
        <taxon>Fungi</taxon>
        <taxon>Dikarya</taxon>
        <taxon>Basidiomycota</taxon>
        <taxon>Agaricomycotina</taxon>
        <taxon>Agaricomycetes</taxon>
        <taxon>Gloeophyllales</taxon>
        <taxon>Gloeophyllaceae</taxon>
        <taxon>Neolentinus</taxon>
    </lineage>
</organism>
<evidence type="ECO:0000256" key="3">
    <source>
        <dbReference type="ARBA" id="ARBA00021269"/>
    </source>
</evidence>
<reference evidence="10 11" key="1">
    <citation type="journal article" date="2016" name="Mol. Biol. Evol.">
        <title>Comparative Genomics of Early-Diverging Mushroom-Forming Fungi Provides Insights into the Origins of Lignocellulose Decay Capabilities.</title>
        <authorList>
            <person name="Nagy L.G."/>
            <person name="Riley R."/>
            <person name="Tritt A."/>
            <person name="Adam C."/>
            <person name="Daum C."/>
            <person name="Floudas D."/>
            <person name="Sun H."/>
            <person name="Yadav J.S."/>
            <person name="Pangilinan J."/>
            <person name="Larsson K.H."/>
            <person name="Matsuura K."/>
            <person name="Barry K."/>
            <person name="Labutti K."/>
            <person name="Kuo R."/>
            <person name="Ohm R.A."/>
            <person name="Bhattacharya S.S."/>
            <person name="Shirouzu T."/>
            <person name="Yoshinaga Y."/>
            <person name="Martin F.M."/>
            <person name="Grigoriev I.V."/>
            <person name="Hibbett D.S."/>
        </authorList>
    </citation>
    <scope>NUCLEOTIDE SEQUENCE [LARGE SCALE GENOMIC DNA]</scope>
    <source>
        <strain evidence="10 11">HHB14362 ss-1</strain>
    </source>
</reference>
<feature type="compositionally biased region" description="Basic residues" evidence="8">
    <location>
        <begin position="1"/>
        <end position="16"/>
    </location>
</feature>
<dbReference type="GO" id="GO:0000145">
    <property type="term" value="C:exocyst"/>
    <property type="evidence" value="ECO:0007669"/>
    <property type="project" value="InterPro"/>
</dbReference>
<feature type="compositionally biased region" description="Polar residues" evidence="8">
    <location>
        <begin position="637"/>
        <end position="647"/>
    </location>
</feature>
<feature type="compositionally biased region" description="Pro residues" evidence="8">
    <location>
        <begin position="651"/>
        <end position="674"/>
    </location>
</feature>
<sequence>MQSLRTRKPSSGRQAKRQPTTRLAKSSAPARDARKSRVDDKIKKRMSTRYADISGPTGVTNIPAVPALPIGTRPLVEEPEEMGREVLREDPKVAEMKLLDKDDFDPDAYLKVKLANSTEAELKSLQSSLRSAKDDVAADLQKNVFKNYAEFVLVSKEISVLENEMLELKESLSEWKSMPSLLHIDDSASAAERRRNVRSSVADLRILYANQMQTLHSQIEGSTKFVPTTPGRHVLTEVDGIFALNAATYKVERVVKFVVLDDAVLVARRRRRKGEEGEGREGGKLVAERCWMLSDMLVLDTKDTASMTNVFKIRYGKETHVYRAETPADKKNLLSYFRQAAEELQAKKRKEREGEHERRKSLWAGGDEQMILDKIPPMPDWMSDLAQAAGMGIGPSAKEKVEKDARWMGEFTDELTVAIALREWDRAVELVEQGEASLSTTPLLAGKLPPLTQTLTASLLAALSAPSPALRKSTAVHLISLLNRLRAGPAARTAFLAARGEAIRRKLRGIRVQGDVRVYVNELSVVVFTGVKHTADWFLASFRENEVASCFVDWAKNQLENYAEIFRKQVYTSDADPQTIEEALAITHSQSRKLLEEFGLDFRFLLSDLLVPDPKSTGPPPFPMHPHVQIRAPEPTRTPSTTPVSGRSTPVPVPPLPASSPVPLAAPTPIPPRMRSPTISARERPPRSVRGSPAPPPRSRDRPGSAGGRAAPVAVKAGEGMF</sequence>
<dbReference type="PANTHER" id="PTHR21426">
    <property type="entry name" value="EXOCYST COMPLEX COMPONENT 8"/>
    <property type="match status" value="1"/>
</dbReference>
<evidence type="ECO:0000259" key="9">
    <source>
        <dbReference type="Pfam" id="PF16528"/>
    </source>
</evidence>
<evidence type="ECO:0000256" key="8">
    <source>
        <dbReference type="SAM" id="MobiDB-lite"/>
    </source>
</evidence>
<dbReference type="SUPFAM" id="SSF74788">
    <property type="entry name" value="Cullin repeat-like"/>
    <property type="match status" value="1"/>
</dbReference>
<dbReference type="GO" id="GO:0006887">
    <property type="term" value="P:exocytosis"/>
    <property type="evidence" value="ECO:0007669"/>
    <property type="project" value="UniProtKB-KW"/>
</dbReference>
<evidence type="ECO:0000256" key="6">
    <source>
        <dbReference type="ARBA" id="ARBA00022927"/>
    </source>
</evidence>
<dbReference type="Gene3D" id="1.20.58.1220">
    <property type="entry name" value="Exo84p, C-terminal helical domain"/>
    <property type="match status" value="1"/>
</dbReference>
<dbReference type="AlphaFoldDB" id="A0A165QP17"/>
<keyword evidence="4" id="KW-0813">Transport</keyword>
<dbReference type="GO" id="GO:0030133">
    <property type="term" value="C:transport vesicle"/>
    <property type="evidence" value="ECO:0007669"/>
    <property type="project" value="UniProtKB-SubCell"/>
</dbReference>
<dbReference type="InterPro" id="IPR032403">
    <property type="entry name" value="Exo84_C"/>
</dbReference>
<dbReference type="EMBL" id="KV425593">
    <property type="protein sequence ID" value="KZT22685.1"/>
    <property type="molecule type" value="Genomic_DNA"/>
</dbReference>
<gene>
    <name evidence="10" type="ORF">NEOLEDRAFT_638705</name>
</gene>
<dbReference type="Pfam" id="PF08700">
    <property type="entry name" value="VPS51_Exo84_N"/>
    <property type="match status" value="1"/>
</dbReference>
<dbReference type="Gene3D" id="2.30.29.30">
    <property type="entry name" value="Pleckstrin-homology domain (PH domain)/Phosphotyrosine-binding domain (PTB)"/>
    <property type="match status" value="1"/>
</dbReference>
<dbReference type="InterPro" id="IPR011993">
    <property type="entry name" value="PH-like_dom_sf"/>
</dbReference>
<dbReference type="FunCoup" id="A0A165QP17">
    <property type="interactions" value="27"/>
</dbReference>
<evidence type="ECO:0000256" key="1">
    <source>
        <dbReference type="ARBA" id="ARBA00004398"/>
    </source>
</evidence>
<comment type="similarity">
    <text evidence="2">Belongs to the EXO84 family.</text>
</comment>
<evidence type="ECO:0000313" key="10">
    <source>
        <dbReference type="EMBL" id="KZT22685.1"/>
    </source>
</evidence>
<dbReference type="Gene3D" id="1.20.58.1210">
    <property type="entry name" value="Exo84p, N-terminal helical domain"/>
    <property type="match status" value="1"/>
</dbReference>
<evidence type="ECO:0000256" key="5">
    <source>
        <dbReference type="ARBA" id="ARBA00022483"/>
    </source>
</evidence>
<feature type="region of interest" description="Disordered" evidence="8">
    <location>
        <begin position="616"/>
        <end position="722"/>
    </location>
</feature>
<dbReference type="PANTHER" id="PTHR21426:SF12">
    <property type="entry name" value="EXOCYST COMPLEX COMPONENT 8"/>
    <property type="match status" value="1"/>
</dbReference>
<dbReference type="InterPro" id="IPR042561">
    <property type="entry name" value="Exo84_C_1"/>
</dbReference>
<feature type="domain" description="Exocyst component Exo84 C-terminal" evidence="9">
    <location>
        <begin position="406"/>
        <end position="602"/>
    </location>
</feature>
<evidence type="ECO:0000313" key="11">
    <source>
        <dbReference type="Proteomes" id="UP000076761"/>
    </source>
</evidence>
<keyword evidence="5" id="KW-0268">Exocytosis</keyword>
<name>A0A165QP17_9AGAM</name>
<evidence type="ECO:0000256" key="2">
    <source>
        <dbReference type="ARBA" id="ARBA00007210"/>
    </source>
</evidence>
<dbReference type="GO" id="GO:0006893">
    <property type="term" value="P:Golgi to plasma membrane transport"/>
    <property type="evidence" value="ECO:0007669"/>
    <property type="project" value="TreeGrafter"/>
</dbReference>
<evidence type="ECO:0000256" key="7">
    <source>
        <dbReference type="SAM" id="Coils"/>
    </source>
</evidence>
<dbReference type="SUPFAM" id="SSF50729">
    <property type="entry name" value="PH domain-like"/>
    <property type="match status" value="1"/>
</dbReference>
<dbReference type="Pfam" id="PF25345">
    <property type="entry name" value="PH_EXO84"/>
    <property type="match status" value="1"/>
</dbReference>
<dbReference type="OrthoDB" id="642193at2759"/>
<protein>
    <recommendedName>
        <fullName evidence="3">Exocyst complex component EXO84</fullName>
    </recommendedName>
</protein>
<feature type="compositionally biased region" description="Basic and acidic residues" evidence="8">
    <location>
        <begin position="31"/>
        <end position="42"/>
    </location>
</feature>
<evidence type="ECO:0000256" key="4">
    <source>
        <dbReference type="ARBA" id="ARBA00022448"/>
    </source>
</evidence>
<keyword evidence="6" id="KW-0653">Protein transport</keyword>
<feature type="region of interest" description="Disordered" evidence="8">
    <location>
        <begin position="1"/>
        <end position="55"/>
    </location>
</feature>
<dbReference type="InterPro" id="IPR042560">
    <property type="entry name" value="Exo84_C_2"/>
</dbReference>
<dbReference type="InParanoid" id="A0A165QP17"/>
<feature type="coiled-coil region" evidence="7">
    <location>
        <begin position="115"/>
        <end position="178"/>
    </location>
</feature>
<accession>A0A165QP17</accession>
<dbReference type="Proteomes" id="UP000076761">
    <property type="component" value="Unassembled WGS sequence"/>
</dbReference>
<keyword evidence="7" id="KW-0175">Coiled coil</keyword>